<dbReference type="InterPro" id="IPR035965">
    <property type="entry name" value="PAS-like_dom_sf"/>
</dbReference>
<dbReference type="SMART" id="SM00086">
    <property type="entry name" value="PAC"/>
    <property type="match status" value="1"/>
</dbReference>
<dbReference type="InterPro" id="IPR029787">
    <property type="entry name" value="Nucleotide_cyclase"/>
</dbReference>
<feature type="domain" description="EAL" evidence="4">
    <location>
        <begin position="506"/>
        <end position="759"/>
    </location>
</feature>
<dbReference type="SUPFAM" id="SSF55073">
    <property type="entry name" value="Nucleotide cyclase"/>
    <property type="match status" value="1"/>
</dbReference>
<dbReference type="SUPFAM" id="SSF141868">
    <property type="entry name" value="EAL domain-like"/>
    <property type="match status" value="1"/>
</dbReference>
<dbReference type="Proteomes" id="UP000315439">
    <property type="component" value="Unassembled WGS sequence"/>
</dbReference>
<dbReference type="InterPro" id="IPR001633">
    <property type="entry name" value="EAL_dom"/>
</dbReference>
<dbReference type="NCBIfam" id="TIGR00229">
    <property type="entry name" value="sensory_box"/>
    <property type="match status" value="1"/>
</dbReference>
<dbReference type="SUPFAM" id="SSF55785">
    <property type="entry name" value="PYP-like sensor domain (PAS domain)"/>
    <property type="match status" value="1"/>
</dbReference>
<dbReference type="SMART" id="SM00052">
    <property type="entry name" value="EAL"/>
    <property type="match status" value="1"/>
</dbReference>
<dbReference type="Pfam" id="PF00990">
    <property type="entry name" value="GGDEF"/>
    <property type="match status" value="1"/>
</dbReference>
<dbReference type="Pfam" id="PF08447">
    <property type="entry name" value="PAS_3"/>
    <property type="match status" value="1"/>
</dbReference>
<dbReference type="Gene3D" id="3.20.20.450">
    <property type="entry name" value="EAL domain"/>
    <property type="match status" value="1"/>
</dbReference>
<dbReference type="InterPro" id="IPR012226">
    <property type="entry name" value="Diguanyl_cyclase/Pdiesterase"/>
</dbReference>
<dbReference type="PANTHER" id="PTHR44757">
    <property type="entry name" value="DIGUANYLATE CYCLASE DGCP"/>
    <property type="match status" value="1"/>
</dbReference>
<evidence type="ECO:0000259" key="2">
    <source>
        <dbReference type="PROSITE" id="PS50112"/>
    </source>
</evidence>
<reference evidence="6 7" key="1">
    <citation type="submission" date="2019-07" db="EMBL/GenBank/DDBJ databases">
        <title>Draft genome for Aliikangiella sp. M105.</title>
        <authorList>
            <person name="Wang G."/>
        </authorList>
    </citation>
    <scope>NUCLEOTIDE SEQUENCE [LARGE SCALE GENOMIC DNA]</scope>
    <source>
        <strain evidence="6 7">M105</strain>
    </source>
</reference>
<dbReference type="Pfam" id="PF13185">
    <property type="entry name" value="GAF_2"/>
    <property type="match status" value="1"/>
</dbReference>
<name>A0A545UIX3_9GAMM</name>
<dbReference type="InterPro" id="IPR000700">
    <property type="entry name" value="PAS-assoc_C"/>
</dbReference>
<dbReference type="PROSITE" id="PS50887">
    <property type="entry name" value="GGDEF"/>
    <property type="match status" value="1"/>
</dbReference>
<dbReference type="PROSITE" id="PS50113">
    <property type="entry name" value="PAC"/>
    <property type="match status" value="1"/>
</dbReference>
<dbReference type="CDD" id="cd01949">
    <property type="entry name" value="GGDEF"/>
    <property type="match status" value="1"/>
</dbReference>
<keyword evidence="7" id="KW-1185">Reference proteome</keyword>
<feature type="domain" description="PAC" evidence="3">
    <location>
        <begin position="115"/>
        <end position="168"/>
    </location>
</feature>
<dbReference type="Pfam" id="PF00563">
    <property type="entry name" value="EAL"/>
    <property type="match status" value="1"/>
</dbReference>
<dbReference type="PROSITE" id="PS50112">
    <property type="entry name" value="PAS"/>
    <property type="match status" value="1"/>
</dbReference>
<dbReference type="SUPFAM" id="SSF55781">
    <property type="entry name" value="GAF domain-like"/>
    <property type="match status" value="1"/>
</dbReference>
<dbReference type="PANTHER" id="PTHR44757:SF2">
    <property type="entry name" value="BIOFILM ARCHITECTURE MAINTENANCE PROTEIN MBAA"/>
    <property type="match status" value="1"/>
</dbReference>
<dbReference type="InterPro" id="IPR003018">
    <property type="entry name" value="GAF"/>
</dbReference>
<keyword evidence="1" id="KW-0175">Coiled coil</keyword>
<feature type="coiled-coil region" evidence="1">
    <location>
        <begin position="1"/>
        <end position="35"/>
    </location>
</feature>
<sequence>MSNSNLSKSELLQEINRLKSELASLKRTTEKRTEELLENEQRFVLAMRGANDGLWDWNLETNEVYYSPRWKSMLGYEENELEGTLDTWASLVHPDDKEWVLDKVQDYLEGRADSFEVEMRMRHRNGKNIFVLSRGFLVVREVDNKPFRMVGTHVDITERKKAEALNISHAEILEMIAIGHPTSEIYDAIALMYEKRHPGMRCSMLELHGNKLLHGGAPSLPKEYCEALNGLEFGSNVGSCGTSTFTGERVLVEDISADPKWEKIKELALPHGLRSCWSEPIKSSSGKVLGAFGMYYDFPALPNEEELNDLKSAARLSGIVMEREQTQKKIRELAYTDELTGLSSRARFYMHLKELIKASLRRNHRFGLLYIDLDDFKGVNDSLGHDTGDLLLKEIGDRLASTCRDVDFVARLSGDEFCVLVEEISDDYNAASVAQRCLESIGQPVEFDSRKLIPACSIGIAHFPDDGADLSTLLKAADTSLYEAKEKGKNQFAFYKPELTQRAEYQFQVEKYLREAIEKRQLSLVYQPQVNISTGKITGVEALSRWHHPELGQVPPAEFIAIAEKIGMIKKLTEWVLMTACRQALAWRERGFADLRIAINIPPSQLAEEDFVPAIKNIIGETGISSSDLELEVTENIVQTGQENLSVIKDLKARGILFAIDDFGTGYSSLASLKHLEVDCLKIDNNFINGMLEDNDILAIVEFMIEFGKKLGYEVIAEGVESVEQLDTLKKLGCETVQGYLFSEPVSGDEIDKLLTQKKVGLK</sequence>
<gene>
    <name evidence="6" type="ORF">FLL46_00600</name>
</gene>
<feature type="domain" description="PAS" evidence="2">
    <location>
        <begin position="39"/>
        <end position="111"/>
    </location>
</feature>
<dbReference type="InterPro" id="IPR000160">
    <property type="entry name" value="GGDEF_dom"/>
</dbReference>
<accession>A0A545UIX3</accession>
<organism evidence="6 7">
    <name type="scientific">Aliikangiella coralliicola</name>
    <dbReference type="NCBI Taxonomy" id="2592383"/>
    <lineage>
        <taxon>Bacteria</taxon>
        <taxon>Pseudomonadati</taxon>
        <taxon>Pseudomonadota</taxon>
        <taxon>Gammaproteobacteria</taxon>
        <taxon>Oceanospirillales</taxon>
        <taxon>Pleioneaceae</taxon>
        <taxon>Aliikangiella</taxon>
    </lineage>
</organism>
<dbReference type="InterPro" id="IPR001610">
    <property type="entry name" value="PAC"/>
</dbReference>
<dbReference type="Gene3D" id="3.30.450.40">
    <property type="match status" value="1"/>
</dbReference>
<dbReference type="InterPro" id="IPR035919">
    <property type="entry name" value="EAL_sf"/>
</dbReference>
<dbReference type="InterPro" id="IPR000014">
    <property type="entry name" value="PAS"/>
</dbReference>
<feature type="domain" description="GGDEF" evidence="5">
    <location>
        <begin position="364"/>
        <end position="497"/>
    </location>
</feature>
<evidence type="ECO:0000313" key="6">
    <source>
        <dbReference type="EMBL" id="TQV89415.1"/>
    </source>
</evidence>
<evidence type="ECO:0000313" key="7">
    <source>
        <dbReference type="Proteomes" id="UP000315439"/>
    </source>
</evidence>
<dbReference type="Gene3D" id="3.30.450.20">
    <property type="entry name" value="PAS domain"/>
    <property type="match status" value="1"/>
</dbReference>
<dbReference type="CDD" id="cd01948">
    <property type="entry name" value="EAL"/>
    <property type="match status" value="1"/>
</dbReference>
<evidence type="ECO:0000259" key="4">
    <source>
        <dbReference type="PROSITE" id="PS50883"/>
    </source>
</evidence>
<dbReference type="InterPro" id="IPR029016">
    <property type="entry name" value="GAF-like_dom_sf"/>
</dbReference>
<comment type="caution">
    <text evidence="6">The sequence shown here is derived from an EMBL/GenBank/DDBJ whole genome shotgun (WGS) entry which is preliminary data.</text>
</comment>
<dbReference type="OrthoDB" id="9804951at2"/>
<evidence type="ECO:0000259" key="3">
    <source>
        <dbReference type="PROSITE" id="PS50113"/>
    </source>
</evidence>
<dbReference type="SMART" id="SM00091">
    <property type="entry name" value="PAS"/>
    <property type="match status" value="1"/>
</dbReference>
<dbReference type="EMBL" id="VIKS01000001">
    <property type="protein sequence ID" value="TQV89415.1"/>
    <property type="molecule type" value="Genomic_DNA"/>
</dbReference>
<dbReference type="NCBIfam" id="TIGR00254">
    <property type="entry name" value="GGDEF"/>
    <property type="match status" value="1"/>
</dbReference>
<dbReference type="InterPro" id="IPR052155">
    <property type="entry name" value="Biofilm_reg_signaling"/>
</dbReference>
<dbReference type="InterPro" id="IPR013655">
    <property type="entry name" value="PAS_fold_3"/>
</dbReference>
<protein>
    <submittedName>
        <fullName evidence="6">EAL domain-containing protein</fullName>
    </submittedName>
</protein>
<dbReference type="PIRSF" id="PIRSF005925">
    <property type="entry name" value="Dos"/>
    <property type="match status" value="1"/>
</dbReference>
<dbReference type="CDD" id="cd00130">
    <property type="entry name" value="PAS"/>
    <property type="match status" value="1"/>
</dbReference>
<dbReference type="Gene3D" id="3.30.70.270">
    <property type="match status" value="1"/>
</dbReference>
<dbReference type="InterPro" id="IPR043128">
    <property type="entry name" value="Rev_trsase/Diguanyl_cyclase"/>
</dbReference>
<evidence type="ECO:0000259" key="5">
    <source>
        <dbReference type="PROSITE" id="PS50887"/>
    </source>
</evidence>
<dbReference type="AlphaFoldDB" id="A0A545UIX3"/>
<dbReference type="SMART" id="SM00267">
    <property type="entry name" value="GGDEF"/>
    <property type="match status" value="1"/>
</dbReference>
<dbReference type="PROSITE" id="PS50883">
    <property type="entry name" value="EAL"/>
    <property type="match status" value="1"/>
</dbReference>
<dbReference type="RefSeq" id="WP_142891479.1">
    <property type="nucleotide sequence ID" value="NZ_ML660160.1"/>
</dbReference>
<proteinExistence type="predicted"/>
<evidence type="ECO:0000256" key="1">
    <source>
        <dbReference type="SAM" id="Coils"/>
    </source>
</evidence>